<dbReference type="PANTHER" id="PTHR21494:SF0">
    <property type="entry name" value="ACTIVATING SIGNAL COINTEGRATOR 1 COMPLEX SUBUNIT 2"/>
    <property type="match status" value="1"/>
</dbReference>
<evidence type="ECO:0000313" key="3">
    <source>
        <dbReference type="EMBL" id="OBZ86627.1"/>
    </source>
</evidence>
<dbReference type="InterPro" id="IPR003892">
    <property type="entry name" value="CUE"/>
</dbReference>
<comment type="caution">
    <text evidence="3">The sequence shown here is derived from an EMBL/GenBank/DDBJ whole genome shotgun (WGS) entry which is preliminary data.</text>
</comment>
<feature type="compositionally biased region" description="Basic residues" evidence="1">
    <location>
        <begin position="655"/>
        <end position="676"/>
    </location>
</feature>
<dbReference type="STRING" id="101091.A0A1C7NBX2"/>
<dbReference type="InParanoid" id="A0A1C7NBX2"/>
<dbReference type="SMART" id="SM00546">
    <property type="entry name" value="CUE"/>
    <property type="match status" value="1"/>
</dbReference>
<keyword evidence="4" id="KW-1185">Reference proteome</keyword>
<protein>
    <submittedName>
        <fullName evidence="3">Activating signal cointegrator 1 complex subunit 2</fullName>
    </submittedName>
</protein>
<feature type="domain" description="CUE" evidence="2">
    <location>
        <begin position="365"/>
        <end position="408"/>
    </location>
</feature>
<dbReference type="InterPro" id="IPR052586">
    <property type="entry name" value="ASCC2"/>
</dbReference>
<dbReference type="AlphaFoldDB" id="A0A1C7NBX2"/>
<dbReference type="Proteomes" id="UP000093000">
    <property type="component" value="Unassembled WGS sequence"/>
</dbReference>
<proteinExistence type="predicted"/>
<dbReference type="EMBL" id="LUGH01000284">
    <property type="protein sequence ID" value="OBZ86627.1"/>
    <property type="molecule type" value="Genomic_DNA"/>
</dbReference>
<dbReference type="Pfam" id="PF02845">
    <property type="entry name" value="CUE"/>
    <property type="match status" value="1"/>
</dbReference>
<dbReference type="PROSITE" id="PS51140">
    <property type="entry name" value="CUE"/>
    <property type="match status" value="1"/>
</dbReference>
<dbReference type="OrthoDB" id="5577209at2759"/>
<dbReference type="SUPFAM" id="SSF46934">
    <property type="entry name" value="UBA-like"/>
    <property type="match status" value="1"/>
</dbReference>
<feature type="compositionally biased region" description="Basic and acidic residues" evidence="1">
    <location>
        <begin position="595"/>
        <end position="654"/>
    </location>
</feature>
<gene>
    <name evidence="3" type="primary">ASCC2</name>
    <name evidence="3" type="ORF">A0J61_05321</name>
</gene>
<accession>A0A1C7NBX2</accession>
<dbReference type="Gene3D" id="1.10.8.10">
    <property type="entry name" value="DNA helicase RuvA subunit, C-terminal domain"/>
    <property type="match status" value="1"/>
</dbReference>
<dbReference type="PANTHER" id="PTHR21494">
    <property type="entry name" value="ACTIVATING SIGNAL COINTEGRATOR 1 COMPLEX SUBUNIT 2 ASC-1 COMPLEX SUBUNIT P100"/>
    <property type="match status" value="1"/>
</dbReference>
<name>A0A1C7NBX2_9FUNG</name>
<dbReference type="CDD" id="cd14279">
    <property type="entry name" value="CUE"/>
    <property type="match status" value="1"/>
</dbReference>
<sequence length="683" mass="77794">MLDIIPYIPQNTPGVKQELWKVALQAWRQTLIKLLDMPDHDFISETSSNTSLALLVETLLSEHIDNPQASDKQLIKSIFLVYVRLASLDSTESLLLDNGSKFCQLAVVYGESNPLQIRRMMQQLSTHDTIESVLLSTLTMLVDIFQDLPNALSVPASLDALHRAYVLLRLLDALFLSTATCQSIQHAMDELDQTLIDCYQHLIPLLKKTVEHEPATAPLAYLIKQTIVSIFNSYVDIRFFMALGYTSDLQAHDQLKKLDSPVDDTILDIWSQKMLHYIEQSGLDSSRYAFVDGPLIMDWQVEYHVSEKLNHINQQQFGGEEDRLAFLSLSMEQVRDTNEGTGSWGDSLIEQQETQSEDDDDEWKLLATKISELHDLFPHLDDRLLETYLRANNFDMEAVVTQVLEGTSPDDTPSGSVLASRHNIYDNDEFDVFARRTLDTSRVFAGKKDKGTADSLLDDKEFIQSEKANVLQRVVDMYDDDYDDTYDDIHDGGVPGDMDGDSALDVVKKRQQVDDPGVFHESILVHAFVETPSVFDRNREGRKSKARIELKKKTGMSDEQIEGWAIMLKRNPRKQRILDKYMLYNGQQTSLPNESDNKKPVEQKKLTEQSKPTEQKKDSRSFGNKKDNTRSPAPETKKETNKDENSNDARDKAYKNKNKARFGNHNRKAQRDRKMTKAGPPPA</sequence>
<reference evidence="3 4" key="1">
    <citation type="submission" date="2016-03" db="EMBL/GenBank/DDBJ databases">
        <title>Choanephora cucurbitarum.</title>
        <authorList>
            <person name="Min B."/>
            <person name="Park H."/>
            <person name="Park J.-H."/>
            <person name="Shin H.-D."/>
            <person name="Choi I.-G."/>
        </authorList>
    </citation>
    <scope>NUCLEOTIDE SEQUENCE [LARGE SCALE GENOMIC DNA]</scope>
    <source>
        <strain evidence="3 4">KUS-F28377</strain>
    </source>
</reference>
<evidence type="ECO:0000259" key="2">
    <source>
        <dbReference type="PROSITE" id="PS51140"/>
    </source>
</evidence>
<dbReference type="InterPro" id="IPR009060">
    <property type="entry name" value="UBA-like_sf"/>
</dbReference>
<dbReference type="GO" id="GO:0043130">
    <property type="term" value="F:ubiquitin binding"/>
    <property type="evidence" value="ECO:0007669"/>
    <property type="project" value="InterPro"/>
</dbReference>
<feature type="region of interest" description="Disordered" evidence="1">
    <location>
        <begin position="587"/>
        <end position="683"/>
    </location>
</feature>
<evidence type="ECO:0000256" key="1">
    <source>
        <dbReference type="SAM" id="MobiDB-lite"/>
    </source>
</evidence>
<organism evidence="3 4">
    <name type="scientific">Choanephora cucurbitarum</name>
    <dbReference type="NCBI Taxonomy" id="101091"/>
    <lineage>
        <taxon>Eukaryota</taxon>
        <taxon>Fungi</taxon>
        <taxon>Fungi incertae sedis</taxon>
        <taxon>Mucoromycota</taxon>
        <taxon>Mucoromycotina</taxon>
        <taxon>Mucoromycetes</taxon>
        <taxon>Mucorales</taxon>
        <taxon>Mucorineae</taxon>
        <taxon>Choanephoraceae</taxon>
        <taxon>Choanephoroideae</taxon>
        <taxon>Choanephora</taxon>
    </lineage>
</organism>
<evidence type="ECO:0000313" key="4">
    <source>
        <dbReference type="Proteomes" id="UP000093000"/>
    </source>
</evidence>